<sequence length="83" mass="8744">MPATISRSTSSSRAESVSEAEGAAPSVRQPAKTLDLLAYGSPAPLDFDPASPNRSCDYVIAHLMYDGVTTPFTIDGDADNRPD</sequence>
<proteinExistence type="predicted"/>
<comment type="caution">
    <text evidence="2">The sequence shown here is derived from an EMBL/GenBank/DDBJ whole genome shotgun (WGS) entry which is preliminary data.</text>
</comment>
<feature type="compositionally biased region" description="Low complexity" evidence="1">
    <location>
        <begin position="1"/>
        <end position="27"/>
    </location>
</feature>
<evidence type="ECO:0000313" key="3">
    <source>
        <dbReference type="Proteomes" id="UP001589667"/>
    </source>
</evidence>
<keyword evidence="3" id="KW-1185">Reference proteome</keyword>
<protein>
    <submittedName>
        <fullName evidence="2">Uncharacterized protein</fullName>
    </submittedName>
</protein>
<dbReference type="Proteomes" id="UP001589667">
    <property type="component" value="Unassembled WGS sequence"/>
</dbReference>
<reference evidence="2 3" key="1">
    <citation type="submission" date="2024-09" db="EMBL/GenBank/DDBJ databases">
        <authorList>
            <person name="Sun Q."/>
            <person name="Mori K."/>
        </authorList>
    </citation>
    <scope>NUCLEOTIDE SEQUENCE [LARGE SCALE GENOMIC DNA]</scope>
    <source>
        <strain evidence="2 3">JCM 14321</strain>
    </source>
</reference>
<name>A0ABV5SS76_9MICO</name>
<evidence type="ECO:0000313" key="2">
    <source>
        <dbReference type="EMBL" id="MFB9643205.1"/>
    </source>
</evidence>
<organism evidence="2 3">
    <name type="scientific">Agromyces lapidis</name>
    <dbReference type="NCBI Taxonomy" id="279574"/>
    <lineage>
        <taxon>Bacteria</taxon>
        <taxon>Bacillati</taxon>
        <taxon>Actinomycetota</taxon>
        <taxon>Actinomycetes</taxon>
        <taxon>Micrococcales</taxon>
        <taxon>Microbacteriaceae</taxon>
        <taxon>Agromyces</taxon>
    </lineage>
</organism>
<dbReference type="RefSeq" id="WP_157424994.1">
    <property type="nucleotide sequence ID" value="NZ_BAAANI010000004.1"/>
</dbReference>
<accession>A0ABV5SS76</accession>
<feature type="region of interest" description="Disordered" evidence="1">
    <location>
        <begin position="1"/>
        <end position="30"/>
    </location>
</feature>
<dbReference type="EMBL" id="JBHMBL010000003">
    <property type="protein sequence ID" value="MFB9643205.1"/>
    <property type="molecule type" value="Genomic_DNA"/>
</dbReference>
<evidence type="ECO:0000256" key="1">
    <source>
        <dbReference type="SAM" id="MobiDB-lite"/>
    </source>
</evidence>
<gene>
    <name evidence="2" type="ORF">ACFFQV_12985</name>
</gene>